<evidence type="ECO:0000256" key="1">
    <source>
        <dbReference type="ARBA" id="ARBA00004196"/>
    </source>
</evidence>
<dbReference type="InterPro" id="IPR011050">
    <property type="entry name" value="Pectin_lyase_fold/virulence"/>
</dbReference>
<dbReference type="InParanoid" id="W7X9G9"/>
<dbReference type="GeneID" id="24440900"/>
<keyword evidence="8" id="KW-1133">Transmembrane helix</keyword>
<keyword evidence="10" id="KW-1185">Reference proteome</keyword>
<feature type="transmembrane region" description="Helical" evidence="8">
    <location>
        <begin position="575"/>
        <end position="595"/>
    </location>
</feature>
<protein>
    <submittedName>
        <fullName evidence="9">Transmembrane protein, putative</fullName>
    </submittedName>
</protein>
<dbReference type="AlphaFoldDB" id="W7X9G9"/>
<dbReference type="Proteomes" id="UP000009168">
    <property type="component" value="Unassembled WGS sequence"/>
</dbReference>
<name>W7X9G9_TETTS</name>
<keyword evidence="4" id="KW-0964">Secreted</keyword>
<accession>W7X9G9</accession>
<feature type="transmembrane region" description="Helical" evidence="8">
    <location>
        <begin position="615"/>
        <end position="638"/>
    </location>
</feature>
<keyword evidence="6 8" id="KW-0472">Membrane</keyword>
<evidence type="ECO:0000256" key="6">
    <source>
        <dbReference type="ARBA" id="ARBA00023136"/>
    </source>
</evidence>
<dbReference type="GO" id="GO:0005576">
    <property type="term" value="C:extracellular region"/>
    <property type="evidence" value="ECO:0007669"/>
    <property type="project" value="UniProtKB-SubCell"/>
</dbReference>
<gene>
    <name evidence="9" type="ORF">TTHERM_000845775</name>
</gene>
<dbReference type="OrthoDB" id="338325at2759"/>
<dbReference type="KEGG" id="tet:TTHERM_000845775"/>
<sequence length="784" mass="91272">MNYNLDNDKQSDSQYDGALNFQKCSQIDIQQSIFKDNQSFKNGGAIYFSNSQKIIIQNSQFISNKALTMCGGAIYLISSNIIIVNSLFRDNYSIMEKGGAIYIQGYQIQLTDKTTIINNKAYIGGGVYYDLATTKIQKDTTVIILNNLGHFYGKNLGSQPRKIKQINHISKQQTNAITISNFQSGNFTKQKIYIQLFDEEDEPLDFSLKNNFDILTSSIQQEINLYQIAFDEQQLTDQISISVGDQAQFDQATYMFKLNFTASFKSQTSFDLSLVSFLTFSKISIPLKLNFRPCEIGEIKYFRSGYTQCDQCSEGTYSLADPNKSNHQIQCNICPDSAQYCQGRSIILKDNYWRESELTDNIYECQFNGCSYQQENINGCVRGYTGVLCQVCDIQGDFWLESYGSQGNQCLKCSKLYLVYIITSLSILFYILYIHYSLNSQAEQKILIIQLNYLRKLNMLYLSKSKLQGSDSAGLTKVFLHYIQIFSTTINFYENIPLIVKQPVDIGGNPTNVTYKSFDCIFKGSPIKIVWINRLLMQIAQLAFISLIIFLYNIYKNRKNKKKFYGKIYAVFLYLYYYPSLTKLLISLCWCQKIGSNYYLTNDYSQKCFTRTHTLTMILIILPLTVAWTVGIPFLLFLKMRRAQKQNKSESIRYTLTYYILQQGYRKQYYYWELVRMFEKFLIMLVLDSYFSNIKYFQRLFKKPNVTIFRVSYLWKKVQSKIVKKNEQTVTTNQHRTNSTDKYEKWLQSNENHNRFQRSPLSNIKETNSDLIIFQQSESSIINL</sequence>
<proteinExistence type="predicted"/>
<dbReference type="Pfam" id="PF02415">
    <property type="entry name" value="Chlam_PMP"/>
    <property type="match status" value="1"/>
</dbReference>
<comment type="subcellular location">
    <subcellularLocation>
        <location evidence="1">Cell envelope</location>
    </subcellularLocation>
    <subcellularLocation>
        <location evidence="2">Cell outer membrane</location>
    </subcellularLocation>
    <subcellularLocation>
        <location evidence="3">Secreted</location>
    </subcellularLocation>
</comment>
<feature type="transmembrane region" description="Helical" evidence="8">
    <location>
        <begin position="416"/>
        <end position="436"/>
    </location>
</feature>
<evidence type="ECO:0000256" key="3">
    <source>
        <dbReference type="ARBA" id="ARBA00004613"/>
    </source>
</evidence>
<dbReference type="RefSeq" id="XP_012651406.1">
    <property type="nucleotide sequence ID" value="XM_012795952.1"/>
</dbReference>
<feature type="transmembrane region" description="Helical" evidence="8">
    <location>
        <begin position="535"/>
        <end position="555"/>
    </location>
</feature>
<evidence type="ECO:0000256" key="4">
    <source>
        <dbReference type="ARBA" id="ARBA00022525"/>
    </source>
</evidence>
<evidence type="ECO:0000313" key="10">
    <source>
        <dbReference type="Proteomes" id="UP000009168"/>
    </source>
</evidence>
<dbReference type="InterPro" id="IPR003368">
    <property type="entry name" value="POMP_repeat"/>
</dbReference>
<keyword evidence="8 9" id="KW-0812">Transmembrane</keyword>
<reference evidence="10" key="1">
    <citation type="journal article" date="2006" name="PLoS Biol.">
        <title>Macronuclear genome sequence of the ciliate Tetrahymena thermophila, a model eukaryote.</title>
        <authorList>
            <person name="Eisen J.A."/>
            <person name="Coyne R.S."/>
            <person name="Wu M."/>
            <person name="Wu D."/>
            <person name="Thiagarajan M."/>
            <person name="Wortman J.R."/>
            <person name="Badger J.H."/>
            <person name="Ren Q."/>
            <person name="Amedeo P."/>
            <person name="Jones K.M."/>
            <person name="Tallon L.J."/>
            <person name="Delcher A.L."/>
            <person name="Salzberg S.L."/>
            <person name="Silva J.C."/>
            <person name="Haas B.J."/>
            <person name="Majoros W.H."/>
            <person name="Farzad M."/>
            <person name="Carlton J.M."/>
            <person name="Smith R.K. Jr."/>
            <person name="Garg J."/>
            <person name="Pearlman R.E."/>
            <person name="Karrer K.M."/>
            <person name="Sun L."/>
            <person name="Manning G."/>
            <person name="Elde N.C."/>
            <person name="Turkewitz A.P."/>
            <person name="Asai D.J."/>
            <person name="Wilkes D.E."/>
            <person name="Wang Y."/>
            <person name="Cai H."/>
            <person name="Collins K."/>
            <person name="Stewart B.A."/>
            <person name="Lee S.R."/>
            <person name="Wilamowska K."/>
            <person name="Weinberg Z."/>
            <person name="Ruzzo W.L."/>
            <person name="Wloga D."/>
            <person name="Gaertig J."/>
            <person name="Frankel J."/>
            <person name="Tsao C.-C."/>
            <person name="Gorovsky M.A."/>
            <person name="Keeling P.J."/>
            <person name="Waller R.F."/>
            <person name="Patron N.J."/>
            <person name="Cherry J.M."/>
            <person name="Stover N.A."/>
            <person name="Krieger C.J."/>
            <person name="del Toro C."/>
            <person name="Ryder H.F."/>
            <person name="Williamson S.C."/>
            <person name="Barbeau R.A."/>
            <person name="Hamilton E.P."/>
            <person name="Orias E."/>
        </authorList>
    </citation>
    <scope>NUCLEOTIDE SEQUENCE [LARGE SCALE GENOMIC DNA]</scope>
    <source>
        <strain evidence="10">SB210</strain>
    </source>
</reference>
<dbReference type="SUPFAM" id="SSF51126">
    <property type="entry name" value="Pectin lyase-like"/>
    <property type="match status" value="1"/>
</dbReference>
<dbReference type="PANTHER" id="PTHR11319">
    <property type="entry name" value="G PROTEIN-COUPLED RECEPTOR-RELATED"/>
    <property type="match status" value="1"/>
</dbReference>
<dbReference type="EMBL" id="GG662825">
    <property type="protein sequence ID" value="EWS76055.1"/>
    <property type="molecule type" value="Genomic_DNA"/>
</dbReference>
<evidence type="ECO:0000256" key="8">
    <source>
        <dbReference type="SAM" id="Phobius"/>
    </source>
</evidence>
<evidence type="ECO:0000313" key="9">
    <source>
        <dbReference type="EMBL" id="EWS76055.1"/>
    </source>
</evidence>
<evidence type="ECO:0000256" key="2">
    <source>
        <dbReference type="ARBA" id="ARBA00004442"/>
    </source>
</evidence>
<feature type="transmembrane region" description="Helical" evidence="8">
    <location>
        <begin position="66"/>
        <end position="88"/>
    </location>
</feature>
<keyword evidence="7" id="KW-0998">Cell outer membrane</keyword>
<keyword evidence="5" id="KW-0732">Signal</keyword>
<dbReference type="PANTHER" id="PTHR11319:SF35">
    <property type="entry name" value="OUTER MEMBRANE PROTEIN PMPC-RELATED"/>
    <property type="match status" value="1"/>
</dbReference>
<organism evidence="9 10">
    <name type="scientific">Tetrahymena thermophila (strain SB210)</name>
    <dbReference type="NCBI Taxonomy" id="312017"/>
    <lineage>
        <taxon>Eukaryota</taxon>
        <taxon>Sar</taxon>
        <taxon>Alveolata</taxon>
        <taxon>Ciliophora</taxon>
        <taxon>Intramacronucleata</taxon>
        <taxon>Oligohymenophorea</taxon>
        <taxon>Hymenostomatida</taxon>
        <taxon>Tetrahymenina</taxon>
        <taxon>Tetrahymenidae</taxon>
        <taxon>Tetrahymena</taxon>
    </lineage>
</organism>
<evidence type="ECO:0000256" key="7">
    <source>
        <dbReference type="ARBA" id="ARBA00023237"/>
    </source>
</evidence>
<evidence type="ECO:0000256" key="5">
    <source>
        <dbReference type="ARBA" id="ARBA00022729"/>
    </source>
</evidence>